<dbReference type="Pfam" id="PF12907">
    <property type="entry name" value="zf-met2"/>
    <property type="match status" value="1"/>
</dbReference>
<proteinExistence type="predicted"/>
<dbReference type="InterPro" id="IPR039438">
    <property type="entry name" value="At2g23090-like_Znf"/>
</dbReference>
<evidence type="ECO:0000259" key="2">
    <source>
        <dbReference type="Pfam" id="PF12907"/>
    </source>
</evidence>
<organism evidence="3 4">
    <name type="scientific">Apatococcus lobatus</name>
    <dbReference type="NCBI Taxonomy" id="904363"/>
    <lineage>
        <taxon>Eukaryota</taxon>
        <taxon>Viridiplantae</taxon>
        <taxon>Chlorophyta</taxon>
        <taxon>core chlorophytes</taxon>
        <taxon>Trebouxiophyceae</taxon>
        <taxon>Chlorellales</taxon>
        <taxon>Chlorellaceae</taxon>
        <taxon>Apatococcus</taxon>
    </lineage>
</organism>
<dbReference type="SUPFAM" id="SSF118359">
    <property type="entry name" value="Expressed protein At2g23090/F21P24.15"/>
    <property type="match status" value="1"/>
</dbReference>
<evidence type="ECO:0000313" key="3">
    <source>
        <dbReference type="EMBL" id="KAK9832924.1"/>
    </source>
</evidence>
<evidence type="ECO:0000313" key="4">
    <source>
        <dbReference type="Proteomes" id="UP001438707"/>
    </source>
</evidence>
<feature type="compositionally biased region" description="Polar residues" evidence="1">
    <location>
        <begin position="1"/>
        <end position="10"/>
    </location>
</feature>
<feature type="domain" description="At2g23090-like zinc-binding" evidence="2">
    <location>
        <begin position="38"/>
        <end position="74"/>
    </location>
</feature>
<dbReference type="EMBL" id="JALJOS010000011">
    <property type="protein sequence ID" value="KAK9832924.1"/>
    <property type="molecule type" value="Genomic_DNA"/>
</dbReference>
<dbReference type="InterPro" id="IPR026939">
    <property type="entry name" value="ZNF706/At2g23090_sf"/>
</dbReference>
<evidence type="ECO:0000256" key="1">
    <source>
        <dbReference type="SAM" id="MobiDB-lite"/>
    </source>
</evidence>
<keyword evidence="4" id="KW-1185">Reference proteome</keyword>
<gene>
    <name evidence="3" type="ORF">WJX74_001848</name>
</gene>
<sequence>MGGGNAQKSATARARNEKLAKKAPNSQLKQNEAARSIQCQICRQTFLCTATLQKLKEHHESKHSKVALTACFPHAAELTA</sequence>
<protein>
    <recommendedName>
        <fullName evidence="2">At2g23090-like zinc-binding domain-containing protein</fullName>
    </recommendedName>
</protein>
<dbReference type="AlphaFoldDB" id="A0AAW1RGM9"/>
<dbReference type="PANTHER" id="PTHR33788">
    <property type="entry name" value="OS07G0114300 PROTEIN"/>
    <property type="match status" value="1"/>
</dbReference>
<dbReference type="InterPro" id="IPR039713">
    <property type="entry name" value="At2g23090-like"/>
</dbReference>
<accession>A0AAW1RGM9</accession>
<feature type="region of interest" description="Disordered" evidence="1">
    <location>
        <begin position="1"/>
        <end position="31"/>
    </location>
</feature>
<reference evidence="3 4" key="1">
    <citation type="journal article" date="2024" name="Nat. Commun.">
        <title>Phylogenomics reveals the evolutionary origins of lichenization in chlorophyte algae.</title>
        <authorList>
            <person name="Puginier C."/>
            <person name="Libourel C."/>
            <person name="Otte J."/>
            <person name="Skaloud P."/>
            <person name="Haon M."/>
            <person name="Grisel S."/>
            <person name="Petersen M."/>
            <person name="Berrin J.G."/>
            <person name="Delaux P.M."/>
            <person name="Dal Grande F."/>
            <person name="Keller J."/>
        </authorList>
    </citation>
    <scope>NUCLEOTIDE SEQUENCE [LARGE SCALE GENOMIC DNA]</scope>
    <source>
        <strain evidence="3 4">SAG 2145</strain>
    </source>
</reference>
<name>A0AAW1RGM9_9CHLO</name>
<comment type="caution">
    <text evidence="3">The sequence shown here is derived from an EMBL/GenBank/DDBJ whole genome shotgun (WGS) entry which is preliminary data.</text>
</comment>
<dbReference type="PANTHER" id="PTHR33788:SF1">
    <property type="entry name" value="ZINC-BINDING PROTEIN"/>
    <property type="match status" value="1"/>
</dbReference>
<dbReference type="Gene3D" id="4.10.1050.10">
    <property type="entry name" value="At2g23090-like"/>
    <property type="match status" value="1"/>
</dbReference>
<dbReference type="Proteomes" id="UP001438707">
    <property type="component" value="Unassembled WGS sequence"/>
</dbReference>